<sequence>MDIIDFTPPEIVAQNAAQGLAWRERFGRGGTEIGVARARELVSRRDLSPETIRRMVSYFARHEVDKRGKNFFNDENPSAGRIAWLLWGGDEGWQWAMGIKERMGKSR</sequence>
<name>A0ABS0S9S3_9HYPH</name>
<dbReference type="RefSeq" id="WP_198474848.1">
    <property type="nucleotide sequence ID" value="NZ_JADGMQ010000002.1"/>
</dbReference>
<accession>A0ABS0S9S3</accession>
<protein>
    <recommendedName>
        <fullName evidence="3">DNA-binding protein</fullName>
    </recommendedName>
</protein>
<evidence type="ECO:0000313" key="1">
    <source>
        <dbReference type="EMBL" id="MBI1619981.1"/>
    </source>
</evidence>
<comment type="caution">
    <text evidence="1">The sequence shown here is derived from an EMBL/GenBank/DDBJ whole genome shotgun (WGS) entry which is preliminary data.</text>
</comment>
<organism evidence="1 2">
    <name type="scientific">Aquamicrobium zhengzhouense</name>
    <dbReference type="NCBI Taxonomy" id="2781738"/>
    <lineage>
        <taxon>Bacteria</taxon>
        <taxon>Pseudomonadati</taxon>
        <taxon>Pseudomonadota</taxon>
        <taxon>Alphaproteobacteria</taxon>
        <taxon>Hyphomicrobiales</taxon>
        <taxon>Phyllobacteriaceae</taxon>
        <taxon>Aquamicrobium</taxon>
    </lineage>
</organism>
<evidence type="ECO:0008006" key="3">
    <source>
        <dbReference type="Google" id="ProtNLM"/>
    </source>
</evidence>
<reference evidence="1 2" key="1">
    <citation type="submission" date="2020-10" db="EMBL/GenBank/DDBJ databases">
        <title>Aquamicrobium zhengzhouensis sp. nov., a exopolysaccharide producing bacterium isolated from farmland soil.</title>
        <authorList>
            <person name="Wang X."/>
        </authorList>
    </citation>
    <scope>NUCLEOTIDE SEQUENCE [LARGE SCALE GENOMIC DNA]</scope>
    <source>
        <strain evidence="2">cd-1</strain>
    </source>
</reference>
<keyword evidence="2" id="KW-1185">Reference proteome</keyword>
<proteinExistence type="predicted"/>
<gene>
    <name evidence="1" type="ORF">IOD40_04790</name>
</gene>
<dbReference type="EMBL" id="JADGMQ010000002">
    <property type="protein sequence ID" value="MBI1619981.1"/>
    <property type="molecule type" value="Genomic_DNA"/>
</dbReference>
<evidence type="ECO:0000313" key="2">
    <source>
        <dbReference type="Proteomes" id="UP000601789"/>
    </source>
</evidence>
<dbReference type="Proteomes" id="UP000601789">
    <property type="component" value="Unassembled WGS sequence"/>
</dbReference>